<keyword evidence="1" id="KW-0472">Membrane</keyword>
<accession>A0A1F6NLN8</accession>
<name>A0A1F6NLN8_9BACT</name>
<evidence type="ECO:0000256" key="1">
    <source>
        <dbReference type="SAM" id="Phobius"/>
    </source>
</evidence>
<reference evidence="2 3" key="1">
    <citation type="journal article" date="2016" name="Nat. Commun.">
        <title>Thousands of microbial genomes shed light on interconnected biogeochemical processes in an aquifer system.</title>
        <authorList>
            <person name="Anantharaman K."/>
            <person name="Brown C.T."/>
            <person name="Hug L.A."/>
            <person name="Sharon I."/>
            <person name="Castelle C.J."/>
            <person name="Probst A.J."/>
            <person name="Thomas B.C."/>
            <person name="Singh A."/>
            <person name="Wilkins M.J."/>
            <person name="Karaoz U."/>
            <person name="Brodie E.L."/>
            <person name="Williams K.H."/>
            <person name="Hubbard S.S."/>
            <person name="Banfield J.F."/>
        </authorList>
    </citation>
    <scope>NUCLEOTIDE SEQUENCE [LARGE SCALE GENOMIC DNA]</scope>
</reference>
<organism evidence="2 3">
    <name type="scientific">Candidatus Magasanikbacteria bacterium RIFOXYA2_FULL_44_8</name>
    <dbReference type="NCBI Taxonomy" id="1798696"/>
    <lineage>
        <taxon>Bacteria</taxon>
        <taxon>Candidatus Magasanikiibacteriota</taxon>
    </lineage>
</organism>
<evidence type="ECO:0000313" key="3">
    <source>
        <dbReference type="Proteomes" id="UP000177803"/>
    </source>
</evidence>
<dbReference type="Proteomes" id="UP000177803">
    <property type="component" value="Unassembled WGS sequence"/>
</dbReference>
<dbReference type="EMBL" id="MFQR01000007">
    <property type="protein sequence ID" value="OGH84680.1"/>
    <property type="molecule type" value="Genomic_DNA"/>
</dbReference>
<dbReference type="AlphaFoldDB" id="A0A1F6NLN8"/>
<keyword evidence="1" id="KW-0812">Transmembrane</keyword>
<feature type="transmembrane region" description="Helical" evidence="1">
    <location>
        <begin position="48"/>
        <end position="68"/>
    </location>
</feature>
<gene>
    <name evidence="2" type="ORF">A2261_00470</name>
</gene>
<proteinExistence type="predicted"/>
<keyword evidence="1" id="KW-1133">Transmembrane helix</keyword>
<feature type="transmembrane region" description="Helical" evidence="1">
    <location>
        <begin position="14"/>
        <end position="36"/>
    </location>
</feature>
<protein>
    <submittedName>
        <fullName evidence="2">Uncharacterized protein</fullName>
    </submittedName>
</protein>
<sequence length="94" mass="9812">MTVFIALAVNTGRYLFSIVGALALGAFIYGGFILILSEGKPDKIKKGADAMMGAATGLLVAFGGYVFIQFLSSSLGVGASYQLPAEVIFEEIVL</sequence>
<comment type="caution">
    <text evidence="2">The sequence shown here is derived from an EMBL/GenBank/DDBJ whole genome shotgun (WGS) entry which is preliminary data.</text>
</comment>
<evidence type="ECO:0000313" key="2">
    <source>
        <dbReference type="EMBL" id="OGH84680.1"/>
    </source>
</evidence>